<name>A0AAV4JWH3_9GAST</name>
<evidence type="ECO:0008006" key="4">
    <source>
        <dbReference type="Google" id="ProtNLM"/>
    </source>
</evidence>
<reference evidence="2 3" key="1">
    <citation type="journal article" date="2021" name="Elife">
        <title>Chloroplast acquisition without the gene transfer in kleptoplastic sea slugs, Plakobranchus ocellatus.</title>
        <authorList>
            <person name="Maeda T."/>
            <person name="Takahashi S."/>
            <person name="Yoshida T."/>
            <person name="Shimamura S."/>
            <person name="Takaki Y."/>
            <person name="Nagai Y."/>
            <person name="Toyoda A."/>
            <person name="Suzuki Y."/>
            <person name="Arimoto A."/>
            <person name="Ishii H."/>
            <person name="Satoh N."/>
            <person name="Nishiyama T."/>
            <person name="Hasebe M."/>
            <person name="Maruyama T."/>
            <person name="Minagawa J."/>
            <person name="Obokata J."/>
            <person name="Shigenobu S."/>
        </authorList>
    </citation>
    <scope>NUCLEOTIDE SEQUENCE [LARGE SCALE GENOMIC DNA]</scope>
</reference>
<gene>
    <name evidence="2" type="ORF">ElyMa_005179500</name>
</gene>
<dbReference type="AlphaFoldDB" id="A0AAV4JWH3"/>
<evidence type="ECO:0000256" key="1">
    <source>
        <dbReference type="SAM" id="MobiDB-lite"/>
    </source>
</evidence>
<sequence length="100" mass="10880">MYLMQSQRKTTLLLVVHSSSESSLNLQYARSPAEKTHTPHMAFPDFYCTNGEGTCFGLWESPIDGRHGPPTPPSATTRAVTHNECAGTQNPSAGEKVSTE</sequence>
<evidence type="ECO:0000313" key="3">
    <source>
        <dbReference type="Proteomes" id="UP000762676"/>
    </source>
</evidence>
<dbReference type="Proteomes" id="UP000762676">
    <property type="component" value="Unassembled WGS sequence"/>
</dbReference>
<feature type="compositionally biased region" description="Polar residues" evidence="1">
    <location>
        <begin position="74"/>
        <end position="92"/>
    </location>
</feature>
<proteinExistence type="predicted"/>
<dbReference type="EMBL" id="BMAT01010360">
    <property type="protein sequence ID" value="GFS25272.1"/>
    <property type="molecule type" value="Genomic_DNA"/>
</dbReference>
<comment type="caution">
    <text evidence="2">The sequence shown here is derived from an EMBL/GenBank/DDBJ whole genome shotgun (WGS) entry which is preliminary data.</text>
</comment>
<accession>A0AAV4JWH3</accession>
<organism evidence="2 3">
    <name type="scientific">Elysia marginata</name>
    <dbReference type="NCBI Taxonomy" id="1093978"/>
    <lineage>
        <taxon>Eukaryota</taxon>
        <taxon>Metazoa</taxon>
        <taxon>Spiralia</taxon>
        <taxon>Lophotrochozoa</taxon>
        <taxon>Mollusca</taxon>
        <taxon>Gastropoda</taxon>
        <taxon>Heterobranchia</taxon>
        <taxon>Euthyneura</taxon>
        <taxon>Panpulmonata</taxon>
        <taxon>Sacoglossa</taxon>
        <taxon>Placobranchoidea</taxon>
        <taxon>Plakobranchidae</taxon>
        <taxon>Elysia</taxon>
    </lineage>
</organism>
<feature type="region of interest" description="Disordered" evidence="1">
    <location>
        <begin position="62"/>
        <end position="100"/>
    </location>
</feature>
<evidence type="ECO:0000313" key="2">
    <source>
        <dbReference type="EMBL" id="GFS25272.1"/>
    </source>
</evidence>
<keyword evidence="3" id="KW-1185">Reference proteome</keyword>
<protein>
    <recommendedName>
        <fullName evidence="4">Secreted protein</fullName>
    </recommendedName>
</protein>